<reference evidence="1 2" key="1">
    <citation type="submission" date="2020-11" db="EMBL/GenBank/DDBJ databases">
        <title>Draft genome sequencing of a Lachnospiraceae strain isolated from anoxic soil subjected to BSD treatment.</title>
        <authorList>
            <person name="Uek A."/>
            <person name="Tonouchi A."/>
        </authorList>
    </citation>
    <scope>NUCLEOTIDE SEQUENCE [LARGE SCALE GENOMIC DNA]</scope>
    <source>
        <strain evidence="1 2">TB5</strain>
    </source>
</reference>
<name>A0A7R7IC86_9FIRM</name>
<evidence type="ECO:0000313" key="2">
    <source>
        <dbReference type="Proteomes" id="UP000595897"/>
    </source>
</evidence>
<dbReference type="InterPro" id="IPR017853">
    <property type="entry name" value="GH"/>
</dbReference>
<organism evidence="1 2">
    <name type="scientific">Anaeromicropila herbilytica</name>
    <dbReference type="NCBI Taxonomy" id="2785025"/>
    <lineage>
        <taxon>Bacteria</taxon>
        <taxon>Bacillati</taxon>
        <taxon>Bacillota</taxon>
        <taxon>Clostridia</taxon>
        <taxon>Lachnospirales</taxon>
        <taxon>Lachnospiraceae</taxon>
        <taxon>Anaeromicropila</taxon>
    </lineage>
</organism>
<dbReference type="EMBL" id="AP024169">
    <property type="protein sequence ID" value="BCN29616.1"/>
    <property type="molecule type" value="Genomic_DNA"/>
</dbReference>
<dbReference type="Gene3D" id="3.20.20.80">
    <property type="entry name" value="Glycosidases"/>
    <property type="match status" value="1"/>
</dbReference>
<proteinExistence type="predicted"/>
<gene>
    <name evidence="1" type="ORF">bsdtb5_09110</name>
</gene>
<evidence type="ECO:0000313" key="1">
    <source>
        <dbReference type="EMBL" id="BCN29616.1"/>
    </source>
</evidence>
<dbReference type="KEGG" id="ahb:bsdtb5_09110"/>
<accession>A0A7R7IC86</accession>
<keyword evidence="2" id="KW-1185">Reference proteome</keyword>
<dbReference type="RefSeq" id="WP_271714885.1">
    <property type="nucleotide sequence ID" value="NZ_AP024169.1"/>
</dbReference>
<sequence>MSEALKAFEAHMGPAKCAVDLGDGSERGEYVNQDYILHKLGRPHRAINLMYCYYPLDKGWPGRASVVHASPDVSFAWDYPYDDYFTYKGGLNGNRDDEPFTYMRDVRRHGQDVLLTLTVDPHVTDEHLIAIAHDLRTFGRVQLRINHEATGDWFSFNRRCSYQEVADFYVRFHNIIKKEAPNVKTILCIGGIEDLNEEEILKEAEFSEAVKATDIWSVDKYMSLHWGWPYDIAEKGGTSHKRDTVKNTYDMTKRSFERFSFLNNGVTKPMVMSEFNSDGDVTGPYDQASMIKEFCDMLKNEPADWFSGFTFYQFRDRGRLGLEIEDPNNADVGIEQPALKTYKEIIHDDYFKPSMDQGSELSLPATLRWGGSEDATGLMIPLHFEKSPVFCEVNFDDELKELNLMMEINDTWFYKAPGVTTIDMMSAFFEKPLDGACDMTLKIFAPPASGENDPSQGEDWTENYYTVIPKLPNVRLRFEPIEL</sequence>
<protein>
    <submittedName>
        <fullName evidence="1">Uncharacterized protein</fullName>
    </submittedName>
</protein>
<dbReference type="SUPFAM" id="SSF51445">
    <property type="entry name" value="(Trans)glycosidases"/>
    <property type="match status" value="1"/>
</dbReference>
<dbReference type="Proteomes" id="UP000595897">
    <property type="component" value="Chromosome"/>
</dbReference>
<dbReference type="AlphaFoldDB" id="A0A7R7IC86"/>